<sequence>MEHAAEDYYDMPVEMLPSANFAGRPTSEISTSMLDGLWTMMFSSASNSEDEVEDDNDTTLQLRTPPRSPPSHGQPESPETPTIRMASPPLKDNLRLWRRSFSNKVNVTDQPRLRKKSQTAPPGVFEALIAPALEPRRAISARLTYTKTIRRGKPRPCDRFANCLDIREASSNERLGPRKALPKPPCQGDEATILSEMRHDPGSLSDKARVQETLKQKQLRTLNTALADFESKKLPTSPSSMLSTPRECYAIPNQLATSETLGSPHSSRSRGRKSVKSVKTIIHQKTHSPSSARANVEGRRTLKRKHNYGDVDAAERRRVYLPGAIMLAAHPAKLRRDSVATLDPFTFDPKLDSPGRRISDTVGLDGIVMFFEEFGVVGNVTEVTFDQYWLRESLIMSDDMDEGMQDMATRKASVCSVEETGPICHGVAQSPPQEEGLKSKFSSASSTVSMHPPEKRKRSRLRGLLSPGLPGAAFLKSPATWGQQMESW</sequence>
<gene>
    <name evidence="2" type="ORF">AA0114_g8360</name>
</gene>
<evidence type="ECO:0000313" key="2">
    <source>
        <dbReference type="EMBL" id="RYN46268.1"/>
    </source>
</evidence>
<feature type="region of interest" description="Disordered" evidence="1">
    <location>
        <begin position="45"/>
        <end position="89"/>
    </location>
</feature>
<organism evidence="2 3">
    <name type="scientific">Alternaria tenuissima</name>
    <dbReference type="NCBI Taxonomy" id="119927"/>
    <lineage>
        <taxon>Eukaryota</taxon>
        <taxon>Fungi</taxon>
        <taxon>Dikarya</taxon>
        <taxon>Ascomycota</taxon>
        <taxon>Pezizomycotina</taxon>
        <taxon>Dothideomycetes</taxon>
        <taxon>Pleosporomycetidae</taxon>
        <taxon>Pleosporales</taxon>
        <taxon>Pleosporineae</taxon>
        <taxon>Pleosporaceae</taxon>
        <taxon>Alternaria</taxon>
        <taxon>Alternaria sect. Alternaria</taxon>
        <taxon>Alternaria alternata complex</taxon>
    </lineage>
</organism>
<feature type="compositionally biased region" description="Low complexity" evidence="1">
    <location>
        <begin position="439"/>
        <end position="449"/>
    </location>
</feature>
<feature type="region of interest" description="Disordered" evidence="1">
    <location>
        <begin position="427"/>
        <end position="460"/>
    </location>
</feature>
<dbReference type="AlphaFoldDB" id="A0A4Q4MC36"/>
<reference evidence="3" key="1">
    <citation type="journal article" date="2019" name="bioRxiv">
        <title>Genomics, evolutionary history and diagnostics of the Alternaria alternata species group including apple and Asian pear pathotypes.</title>
        <authorList>
            <person name="Armitage A.D."/>
            <person name="Cockerton H.M."/>
            <person name="Sreenivasaprasad S."/>
            <person name="Woodhall J.W."/>
            <person name="Lane C.R."/>
            <person name="Harrison R.J."/>
            <person name="Clarkson J.P."/>
        </authorList>
    </citation>
    <scope>NUCLEOTIDE SEQUENCE [LARGE SCALE GENOMIC DNA]</scope>
    <source>
        <strain evidence="3">FERA 1082</strain>
    </source>
</reference>
<evidence type="ECO:0000313" key="3">
    <source>
        <dbReference type="Proteomes" id="UP000292402"/>
    </source>
</evidence>
<feature type="compositionally biased region" description="Polar residues" evidence="1">
    <location>
        <begin position="255"/>
        <end position="265"/>
    </location>
</feature>
<proteinExistence type="predicted"/>
<dbReference type="EMBL" id="PDXA01000030">
    <property type="protein sequence ID" value="RYN46268.1"/>
    <property type="molecule type" value="Genomic_DNA"/>
</dbReference>
<feature type="compositionally biased region" description="Basic residues" evidence="1">
    <location>
        <begin position="267"/>
        <end position="286"/>
    </location>
</feature>
<protein>
    <submittedName>
        <fullName evidence="2">Uncharacterized protein</fullName>
    </submittedName>
</protein>
<dbReference type="Proteomes" id="UP000292402">
    <property type="component" value="Unassembled WGS sequence"/>
</dbReference>
<feature type="region of interest" description="Disordered" evidence="1">
    <location>
        <begin position="255"/>
        <end position="297"/>
    </location>
</feature>
<comment type="caution">
    <text evidence="2">The sequence shown here is derived from an EMBL/GenBank/DDBJ whole genome shotgun (WGS) entry which is preliminary data.</text>
</comment>
<evidence type="ECO:0000256" key="1">
    <source>
        <dbReference type="SAM" id="MobiDB-lite"/>
    </source>
</evidence>
<accession>A0A4Q4MC36</accession>
<name>A0A4Q4MC36_9PLEO</name>
<feature type="compositionally biased region" description="Acidic residues" evidence="1">
    <location>
        <begin position="48"/>
        <end position="57"/>
    </location>
</feature>